<evidence type="ECO:0000313" key="2">
    <source>
        <dbReference type="EMBL" id="CAF1627285.1"/>
    </source>
</evidence>
<evidence type="ECO:0000313" key="4">
    <source>
        <dbReference type="Proteomes" id="UP000663870"/>
    </source>
</evidence>
<evidence type="ECO:0000313" key="3">
    <source>
        <dbReference type="Proteomes" id="UP000663854"/>
    </source>
</evidence>
<dbReference type="Gene3D" id="1.10.600.10">
    <property type="entry name" value="Farnesyl Diphosphate Synthase"/>
    <property type="match status" value="1"/>
</dbReference>
<dbReference type="EMBL" id="CAJNOH010005809">
    <property type="protein sequence ID" value="CAF1410694.1"/>
    <property type="molecule type" value="Genomic_DNA"/>
</dbReference>
<protein>
    <recommendedName>
        <fullName evidence="5">Terpene synthase</fullName>
    </recommendedName>
</protein>
<dbReference type="Proteomes" id="UP000663870">
    <property type="component" value="Unassembled WGS sequence"/>
</dbReference>
<dbReference type="EMBL" id="CAJNOL010007334">
    <property type="protein sequence ID" value="CAF1627285.1"/>
    <property type="molecule type" value="Genomic_DNA"/>
</dbReference>
<name>A0A815LSG4_9BILA</name>
<comment type="caution">
    <text evidence="1">The sequence shown here is derived from an EMBL/GenBank/DDBJ whole genome shotgun (WGS) entry which is preliminary data.</text>
</comment>
<reference evidence="1" key="1">
    <citation type="submission" date="2021-02" db="EMBL/GenBank/DDBJ databases">
        <authorList>
            <person name="Nowell W R."/>
        </authorList>
    </citation>
    <scope>NUCLEOTIDE SEQUENCE</scope>
</reference>
<dbReference type="Pfam" id="PF19086">
    <property type="entry name" value="Terpene_syn_C_2"/>
    <property type="match status" value="1"/>
</dbReference>
<dbReference type="SUPFAM" id="SSF48576">
    <property type="entry name" value="Terpenoid synthases"/>
    <property type="match status" value="1"/>
</dbReference>
<evidence type="ECO:0008006" key="5">
    <source>
        <dbReference type="Google" id="ProtNLM"/>
    </source>
</evidence>
<proteinExistence type="predicted"/>
<gene>
    <name evidence="2" type="ORF">JXQ802_LOCUS51336</name>
    <name evidence="1" type="ORF">PYM288_LOCUS35105</name>
</gene>
<evidence type="ECO:0000313" key="1">
    <source>
        <dbReference type="EMBL" id="CAF1410694.1"/>
    </source>
</evidence>
<feature type="non-terminal residue" evidence="1">
    <location>
        <position position="222"/>
    </location>
</feature>
<organism evidence="1 3">
    <name type="scientific">Rotaria sordida</name>
    <dbReference type="NCBI Taxonomy" id="392033"/>
    <lineage>
        <taxon>Eukaryota</taxon>
        <taxon>Metazoa</taxon>
        <taxon>Spiralia</taxon>
        <taxon>Gnathifera</taxon>
        <taxon>Rotifera</taxon>
        <taxon>Eurotatoria</taxon>
        <taxon>Bdelloidea</taxon>
        <taxon>Philodinida</taxon>
        <taxon>Philodinidae</taxon>
        <taxon>Rotaria</taxon>
    </lineage>
</organism>
<dbReference type="InterPro" id="IPR008949">
    <property type="entry name" value="Isoprenoid_synthase_dom_sf"/>
</dbReference>
<dbReference type="Proteomes" id="UP000663854">
    <property type="component" value="Unassembled WGS sequence"/>
</dbReference>
<dbReference type="AlphaFoldDB" id="A0A815LSG4"/>
<sequence>MVIVFSRLKDYVPSFTVHPNWQEVADMALNAANSFGAIDINDLKAVKCFQGFMKYASYAFPSVSIDKLIDLTYYFSFYWLMDNYMDDKDDVSTEAIAKLSKATLHILERPLNEDGNDAQQEWFGIVRAQYSILQKMKSTTPSFWFKRFMRIMKLYLNSCATMYAIRIFDKPLDYDEYVELRLWESGVYSVLTLYEYAFNIYLPDNIVNSDKFKRAIRLANSH</sequence>
<accession>A0A815LSG4</accession>
<keyword evidence="4" id="KW-1185">Reference proteome</keyword>